<sequence length="68" mass="7797">MKGPRLDVDAICASMLEGYEKNKVLWAAKQQLEAAATHMGPSSRKKNETTKRKMKKNKRSKMKIPFNF</sequence>
<keyword evidence="4" id="KW-1185">Reference proteome</keyword>
<proteinExistence type="predicted"/>
<evidence type="ECO:0000313" key="3">
    <source>
        <dbReference type="EnsemblPlants" id="KEH18345"/>
    </source>
</evidence>
<reference evidence="2 4" key="2">
    <citation type="journal article" date="2014" name="BMC Genomics">
        <title>An improved genome release (version Mt4.0) for the model legume Medicago truncatula.</title>
        <authorList>
            <person name="Tang H."/>
            <person name="Krishnakumar V."/>
            <person name="Bidwell S."/>
            <person name="Rosen B."/>
            <person name="Chan A."/>
            <person name="Zhou S."/>
            <person name="Gentzbittel L."/>
            <person name="Childs K.L."/>
            <person name="Yandell M."/>
            <person name="Gundlach H."/>
            <person name="Mayer K.F."/>
            <person name="Schwartz D.C."/>
            <person name="Town C.D."/>
        </authorList>
    </citation>
    <scope>GENOME REANNOTATION</scope>
    <source>
        <strain evidence="2">A17</strain>
        <strain evidence="3 4">cv. Jemalong A17</strain>
    </source>
</reference>
<dbReference type="EnsemblPlants" id="KEH18345">
    <property type="protein sequence ID" value="KEH18345"/>
    <property type="gene ID" value="MTR_8g016250"/>
</dbReference>
<dbReference type="AlphaFoldDB" id="A0A072TXU0"/>
<name>A0A072TXU0_MEDTR</name>
<accession>A0A072TXU0</accession>
<dbReference type="KEGG" id="mtr:25500444"/>
<dbReference type="HOGENOM" id="CLU_2797843_0_0_1"/>
<protein>
    <submittedName>
        <fullName evidence="2 3">Uncharacterized protein</fullName>
    </submittedName>
</protein>
<feature type="region of interest" description="Disordered" evidence="1">
    <location>
        <begin position="35"/>
        <end position="68"/>
    </location>
</feature>
<evidence type="ECO:0000313" key="4">
    <source>
        <dbReference type="Proteomes" id="UP000002051"/>
    </source>
</evidence>
<organism evidence="2 4">
    <name type="scientific">Medicago truncatula</name>
    <name type="common">Barrel medic</name>
    <name type="synonym">Medicago tribuloides</name>
    <dbReference type="NCBI Taxonomy" id="3880"/>
    <lineage>
        <taxon>Eukaryota</taxon>
        <taxon>Viridiplantae</taxon>
        <taxon>Streptophyta</taxon>
        <taxon>Embryophyta</taxon>
        <taxon>Tracheophyta</taxon>
        <taxon>Spermatophyta</taxon>
        <taxon>Magnoliopsida</taxon>
        <taxon>eudicotyledons</taxon>
        <taxon>Gunneridae</taxon>
        <taxon>Pentapetalae</taxon>
        <taxon>rosids</taxon>
        <taxon>fabids</taxon>
        <taxon>Fabales</taxon>
        <taxon>Fabaceae</taxon>
        <taxon>Papilionoideae</taxon>
        <taxon>50 kb inversion clade</taxon>
        <taxon>NPAAA clade</taxon>
        <taxon>Hologalegina</taxon>
        <taxon>IRL clade</taxon>
        <taxon>Trifolieae</taxon>
        <taxon>Medicago</taxon>
    </lineage>
</organism>
<reference evidence="2 4" key="1">
    <citation type="journal article" date="2011" name="Nature">
        <title>The Medicago genome provides insight into the evolution of rhizobial symbioses.</title>
        <authorList>
            <person name="Young N.D."/>
            <person name="Debelle F."/>
            <person name="Oldroyd G.E."/>
            <person name="Geurts R."/>
            <person name="Cannon S.B."/>
            <person name="Udvardi M.K."/>
            <person name="Benedito V.A."/>
            <person name="Mayer K.F."/>
            <person name="Gouzy J."/>
            <person name="Schoof H."/>
            <person name="Van de Peer Y."/>
            <person name="Proost S."/>
            <person name="Cook D.R."/>
            <person name="Meyers B.C."/>
            <person name="Spannagl M."/>
            <person name="Cheung F."/>
            <person name="De Mita S."/>
            <person name="Krishnakumar V."/>
            <person name="Gundlach H."/>
            <person name="Zhou S."/>
            <person name="Mudge J."/>
            <person name="Bharti A.K."/>
            <person name="Murray J.D."/>
            <person name="Naoumkina M.A."/>
            <person name="Rosen B."/>
            <person name="Silverstein K.A."/>
            <person name="Tang H."/>
            <person name="Rombauts S."/>
            <person name="Zhao P.X."/>
            <person name="Zhou P."/>
            <person name="Barbe V."/>
            <person name="Bardou P."/>
            <person name="Bechner M."/>
            <person name="Bellec A."/>
            <person name="Berger A."/>
            <person name="Berges H."/>
            <person name="Bidwell S."/>
            <person name="Bisseling T."/>
            <person name="Choisne N."/>
            <person name="Couloux A."/>
            <person name="Denny R."/>
            <person name="Deshpande S."/>
            <person name="Dai X."/>
            <person name="Doyle J.J."/>
            <person name="Dudez A.M."/>
            <person name="Farmer A.D."/>
            <person name="Fouteau S."/>
            <person name="Franken C."/>
            <person name="Gibelin C."/>
            <person name="Gish J."/>
            <person name="Goldstein S."/>
            <person name="Gonzalez A.J."/>
            <person name="Green P.J."/>
            <person name="Hallab A."/>
            <person name="Hartog M."/>
            <person name="Hua A."/>
            <person name="Humphray S.J."/>
            <person name="Jeong D.H."/>
            <person name="Jing Y."/>
            <person name="Jocker A."/>
            <person name="Kenton S.M."/>
            <person name="Kim D.J."/>
            <person name="Klee K."/>
            <person name="Lai H."/>
            <person name="Lang C."/>
            <person name="Lin S."/>
            <person name="Macmil S.L."/>
            <person name="Magdelenat G."/>
            <person name="Matthews L."/>
            <person name="McCorrison J."/>
            <person name="Monaghan E.L."/>
            <person name="Mun J.H."/>
            <person name="Najar F.Z."/>
            <person name="Nicholson C."/>
            <person name="Noirot C."/>
            <person name="O'Bleness M."/>
            <person name="Paule C.R."/>
            <person name="Poulain J."/>
            <person name="Prion F."/>
            <person name="Qin B."/>
            <person name="Qu C."/>
            <person name="Retzel E.F."/>
            <person name="Riddle C."/>
            <person name="Sallet E."/>
            <person name="Samain S."/>
            <person name="Samson N."/>
            <person name="Sanders I."/>
            <person name="Saurat O."/>
            <person name="Scarpelli C."/>
            <person name="Schiex T."/>
            <person name="Segurens B."/>
            <person name="Severin A.J."/>
            <person name="Sherrier D.J."/>
            <person name="Shi R."/>
            <person name="Sims S."/>
            <person name="Singer S.R."/>
            <person name="Sinharoy S."/>
            <person name="Sterck L."/>
            <person name="Viollet A."/>
            <person name="Wang B.B."/>
            <person name="Wang K."/>
            <person name="Wang M."/>
            <person name="Wang X."/>
            <person name="Warfsmann J."/>
            <person name="Weissenbach J."/>
            <person name="White D.D."/>
            <person name="White J.D."/>
            <person name="Wiley G.B."/>
            <person name="Wincker P."/>
            <person name="Xing Y."/>
            <person name="Yang L."/>
            <person name="Yao Z."/>
            <person name="Ying F."/>
            <person name="Zhai J."/>
            <person name="Zhou L."/>
            <person name="Zuber A."/>
            <person name="Denarie J."/>
            <person name="Dixon R.A."/>
            <person name="May G.D."/>
            <person name="Schwartz D.C."/>
            <person name="Rogers J."/>
            <person name="Quetier F."/>
            <person name="Town C.D."/>
            <person name="Roe B.A."/>
        </authorList>
    </citation>
    <scope>NUCLEOTIDE SEQUENCE [LARGE SCALE GENOMIC DNA]</scope>
    <source>
        <strain evidence="2">A17</strain>
        <strain evidence="3 4">cv. Jemalong A17</strain>
    </source>
</reference>
<evidence type="ECO:0000256" key="1">
    <source>
        <dbReference type="SAM" id="MobiDB-lite"/>
    </source>
</evidence>
<evidence type="ECO:0000313" key="2">
    <source>
        <dbReference type="EMBL" id="KEH18345.1"/>
    </source>
</evidence>
<feature type="compositionally biased region" description="Basic residues" evidence="1">
    <location>
        <begin position="52"/>
        <end position="62"/>
    </location>
</feature>
<dbReference type="EMBL" id="CM001224">
    <property type="protein sequence ID" value="KEH18345.1"/>
    <property type="molecule type" value="Genomic_DNA"/>
</dbReference>
<reference evidence="3" key="3">
    <citation type="submission" date="2015-04" db="UniProtKB">
        <authorList>
            <consortium name="EnsemblPlants"/>
        </authorList>
    </citation>
    <scope>IDENTIFICATION</scope>
    <source>
        <strain evidence="3">cv. Jemalong A17</strain>
    </source>
</reference>
<dbReference type="Proteomes" id="UP000002051">
    <property type="component" value="Chromosome 8"/>
</dbReference>
<gene>
    <name evidence="3" type="primary">25500444</name>
    <name evidence="2" type="ordered locus">MTR_8g016250</name>
</gene>